<dbReference type="SUPFAM" id="SSF53697">
    <property type="entry name" value="SIS domain"/>
    <property type="match status" value="1"/>
</dbReference>
<evidence type="ECO:0000259" key="8">
    <source>
        <dbReference type="PROSITE" id="PS51371"/>
    </source>
</evidence>
<evidence type="ECO:0000256" key="4">
    <source>
        <dbReference type="PIRNR" id="PIRNR004692"/>
    </source>
</evidence>
<keyword evidence="10" id="KW-0413">Isomerase</keyword>
<protein>
    <submittedName>
        <fullName evidence="10">KpsF/GutQ family protein</fullName>
        <ecNumber evidence="10">5.3.1.13</ecNumber>
    </submittedName>
</protein>
<dbReference type="GO" id="GO:0097367">
    <property type="term" value="F:carbohydrate derivative binding"/>
    <property type="evidence" value="ECO:0007669"/>
    <property type="project" value="InterPro"/>
</dbReference>
<dbReference type="PROSITE" id="PS51464">
    <property type="entry name" value="SIS"/>
    <property type="match status" value="1"/>
</dbReference>
<dbReference type="Gene3D" id="3.10.580.10">
    <property type="entry name" value="CBS-domain"/>
    <property type="match status" value="1"/>
</dbReference>
<feature type="domain" description="CBS" evidence="8">
    <location>
        <begin position="218"/>
        <end position="276"/>
    </location>
</feature>
<dbReference type="FunFam" id="3.40.50.10490:FF:000011">
    <property type="entry name" value="Arabinose 5-phosphate isomerase"/>
    <property type="match status" value="1"/>
</dbReference>
<feature type="site" description="Catalytically relevant" evidence="6">
    <location>
        <position position="68"/>
    </location>
</feature>
<dbReference type="InterPro" id="IPR046348">
    <property type="entry name" value="SIS_dom_sf"/>
</dbReference>
<evidence type="ECO:0000256" key="5">
    <source>
        <dbReference type="PIRSR" id="PIRSR004692-2"/>
    </source>
</evidence>
<dbReference type="eggNOG" id="COG0517">
    <property type="taxonomic scope" value="Bacteria"/>
</dbReference>
<reference evidence="10 11" key="1">
    <citation type="journal article" date="2011" name="J. Bacteriol.">
        <title>Genome sequence of the ethanol-producing Zymomonas mobilis subsp. pomaceae lectotype strain ATCC 29192.</title>
        <authorList>
            <person name="Kouvelis V.N."/>
            <person name="Davenport K.W."/>
            <person name="Brettin T.S."/>
            <person name="Bruce D."/>
            <person name="Detter C."/>
            <person name="Han C.S."/>
            <person name="Nolan M."/>
            <person name="Tapia R."/>
            <person name="Damoulaki A."/>
            <person name="Kyrpides N.C."/>
            <person name="Typas M.A."/>
            <person name="Pappas K.M."/>
        </authorList>
    </citation>
    <scope>NUCLEOTIDE SEQUENCE [LARGE SCALE GENOMIC DNA]</scope>
    <source>
        <strain evidence="11">ATCC 29192 / DSM 22645 / JCM 10191 / CCUG 17912 / NBRC 13757 / NCIMB 11200 / NRRL B-4491 / Barker I</strain>
    </source>
</reference>
<keyword evidence="2" id="KW-0677">Repeat</keyword>
<evidence type="ECO:0000256" key="2">
    <source>
        <dbReference type="ARBA" id="ARBA00022737"/>
    </source>
</evidence>
<accession>F8EW49</accession>
<dbReference type="InterPro" id="IPR004800">
    <property type="entry name" value="KdsD/KpsF-type"/>
</dbReference>
<dbReference type="Pfam" id="PF00571">
    <property type="entry name" value="CBS"/>
    <property type="match status" value="2"/>
</dbReference>
<dbReference type="NCBIfam" id="TIGR00393">
    <property type="entry name" value="kpsF"/>
    <property type="match status" value="1"/>
</dbReference>
<keyword evidence="5" id="KW-0862">Zinc</keyword>
<organism evidence="10 11">
    <name type="scientific">Zymomonas mobilis subsp. pomaceae (strain ATCC 29192 / DSM 22645 / JCM 10191 / CCUG 17912 / NBRC 13757 / NCIMB 11200 / NRRL B-4491 / Barker I)</name>
    <dbReference type="NCBI Taxonomy" id="579138"/>
    <lineage>
        <taxon>Bacteria</taxon>
        <taxon>Pseudomonadati</taxon>
        <taxon>Pseudomonadota</taxon>
        <taxon>Alphaproteobacteria</taxon>
        <taxon>Sphingomonadales</taxon>
        <taxon>Zymomonadaceae</taxon>
        <taxon>Zymomonas</taxon>
    </lineage>
</organism>
<evidence type="ECO:0000313" key="10">
    <source>
        <dbReference type="EMBL" id="AEI38459.1"/>
    </source>
</evidence>
<dbReference type="PANTHER" id="PTHR42745">
    <property type="match status" value="1"/>
</dbReference>
<dbReference type="InterPro" id="IPR050986">
    <property type="entry name" value="GutQ/KpsF_isomerases"/>
</dbReference>
<evidence type="ECO:0000256" key="3">
    <source>
        <dbReference type="ARBA" id="ARBA00023122"/>
    </source>
</evidence>
<dbReference type="Pfam" id="PF01380">
    <property type="entry name" value="SIS"/>
    <property type="match status" value="1"/>
</dbReference>
<dbReference type="CDD" id="cd05014">
    <property type="entry name" value="SIS_Kpsf"/>
    <property type="match status" value="1"/>
</dbReference>
<proteinExistence type="inferred from homology"/>
<dbReference type="KEGG" id="zmp:Zymop_1569"/>
<keyword evidence="5" id="KW-0479">Metal-binding</keyword>
<evidence type="ECO:0000259" key="9">
    <source>
        <dbReference type="PROSITE" id="PS51464"/>
    </source>
</evidence>
<feature type="site" description="Catalytically relevant" evidence="6">
    <location>
        <position position="161"/>
    </location>
</feature>
<feature type="binding site" evidence="5">
    <location>
        <position position="91"/>
    </location>
    <ligand>
        <name>Zn(2+)</name>
        <dbReference type="ChEBI" id="CHEBI:29105"/>
    </ligand>
</feature>
<feature type="site" description="Catalytically relevant" evidence="6">
    <location>
        <position position="120"/>
    </location>
</feature>
<dbReference type="GO" id="GO:0005975">
    <property type="term" value="P:carbohydrate metabolic process"/>
    <property type="evidence" value="ECO:0007669"/>
    <property type="project" value="InterPro"/>
</dbReference>
<dbReference type="AlphaFoldDB" id="F8EW49"/>
<dbReference type="GO" id="GO:0046872">
    <property type="term" value="F:metal ion binding"/>
    <property type="evidence" value="ECO:0007669"/>
    <property type="project" value="UniProtKB-KW"/>
</dbReference>
<dbReference type="CDD" id="cd04604">
    <property type="entry name" value="CBS_pair_SIS_assoc"/>
    <property type="match status" value="1"/>
</dbReference>
<evidence type="ECO:0000256" key="6">
    <source>
        <dbReference type="PIRSR" id="PIRSR004692-3"/>
    </source>
</evidence>
<dbReference type="EC" id="5.3.1.13" evidence="10"/>
<dbReference type="PATRIC" id="fig|579138.3.peg.1663"/>
<dbReference type="EMBL" id="CP002865">
    <property type="protein sequence ID" value="AEI38459.1"/>
    <property type="molecule type" value="Genomic_DNA"/>
</dbReference>
<dbReference type="Proteomes" id="UP000000491">
    <property type="component" value="Chromosome"/>
</dbReference>
<dbReference type="GO" id="GO:1901135">
    <property type="term" value="P:carbohydrate derivative metabolic process"/>
    <property type="evidence" value="ECO:0007669"/>
    <property type="project" value="InterPro"/>
</dbReference>
<feature type="domain" description="SIS" evidence="9">
    <location>
        <begin position="50"/>
        <end position="193"/>
    </location>
</feature>
<dbReference type="RefSeq" id="WP_013934847.1">
    <property type="nucleotide sequence ID" value="NC_015709.1"/>
</dbReference>
<dbReference type="STRING" id="579138.Zymop_1569"/>
<dbReference type="PANTHER" id="PTHR42745:SF1">
    <property type="entry name" value="ARABINOSE 5-PHOSPHATE ISOMERASE KDSD"/>
    <property type="match status" value="1"/>
</dbReference>
<keyword evidence="3 7" id="KW-0129">CBS domain</keyword>
<dbReference type="InterPro" id="IPR035474">
    <property type="entry name" value="SIS_Kpsf"/>
</dbReference>
<name>F8EW49_ZYMMT</name>
<dbReference type="InterPro" id="IPR000644">
    <property type="entry name" value="CBS_dom"/>
</dbReference>
<dbReference type="eggNOG" id="COG0794">
    <property type="taxonomic scope" value="Bacteria"/>
</dbReference>
<feature type="site" description="Catalytically relevant" evidence="6">
    <location>
        <position position="202"/>
    </location>
</feature>
<feature type="domain" description="CBS" evidence="8">
    <location>
        <begin position="282"/>
        <end position="334"/>
    </location>
</feature>
<comment type="similarity">
    <text evidence="1 4">Belongs to the SIS family. GutQ/KpsF subfamily.</text>
</comment>
<dbReference type="GO" id="GO:0019146">
    <property type="term" value="F:arabinose-5-phosphate isomerase activity"/>
    <property type="evidence" value="ECO:0007669"/>
    <property type="project" value="UniProtKB-EC"/>
</dbReference>
<dbReference type="InterPro" id="IPR001347">
    <property type="entry name" value="SIS_dom"/>
</dbReference>
<sequence length="334" mass="36213">MQQTVKLIENSYDNISLYNQFIEHGRHVILAEAAAMHDLATSITNDFAKAVELLLKAHGRIIVSGIGKSGHVGRKIAATLASTGSSAFFIHPAEAAHGDLGMMMGGDVMIAISFSGRTRELLPMIAYAKTLDVPVIVITSQKGDILTKEALLTLRLPELKEACPANIAPTTSTTLTMALGDALAVSMMRYRGFSRDGFKLLHPGGEIGFRLQSIGRLMHEGEAIPLVDAEEPMREVLVTMSKKSFGTAGVINKQGELLGVITDGDLRRHADHLMESMAKDVMTCDPVTMRADDLAEDALILMNERRITSLFILGKNGKKCPVGLLHIHDLMRMG</sequence>
<dbReference type="HOGENOM" id="CLU_040681_13_1_5"/>
<evidence type="ECO:0000313" key="11">
    <source>
        <dbReference type="Proteomes" id="UP000000491"/>
    </source>
</evidence>
<gene>
    <name evidence="10" type="ordered locus">Zymop_1569</name>
</gene>
<dbReference type="Gene3D" id="3.40.50.10490">
    <property type="entry name" value="Glucose-6-phosphate isomerase like protein, domain 1"/>
    <property type="match status" value="1"/>
</dbReference>
<dbReference type="PIRSF" id="PIRSF004692">
    <property type="entry name" value="KdsD_KpsF"/>
    <property type="match status" value="1"/>
</dbReference>
<dbReference type="PROSITE" id="PS51371">
    <property type="entry name" value="CBS"/>
    <property type="match status" value="2"/>
</dbReference>
<dbReference type="InterPro" id="IPR046342">
    <property type="entry name" value="CBS_dom_sf"/>
</dbReference>
<evidence type="ECO:0000256" key="1">
    <source>
        <dbReference type="ARBA" id="ARBA00008165"/>
    </source>
</evidence>
<evidence type="ECO:0000256" key="7">
    <source>
        <dbReference type="PROSITE-ProRule" id="PRU00703"/>
    </source>
</evidence>